<feature type="domain" description="PA" evidence="16">
    <location>
        <begin position="464"/>
        <end position="530"/>
    </location>
</feature>
<evidence type="ECO:0000256" key="1">
    <source>
        <dbReference type="ARBA" id="ARBA00011073"/>
    </source>
</evidence>
<evidence type="ECO:0000256" key="12">
    <source>
        <dbReference type="RuleBase" id="RU003355"/>
    </source>
</evidence>
<evidence type="ECO:0000256" key="11">
    <source>
        <dbReference type="PROSITE-ProRule" id="PRU01240"/>
    </source>
</evidence>
<proteinExistence type="inferred from homology"/>
<dbReference type="PROSITE" id="PS51892">
    <property type="entry name" value="SUBTILASE"/>
    <property type="match status" value="1"/>
</dbReference>
<dbReference type="PROSITE" id="PS00138">
    <property type="entry name" value="SUBTILASE_SER"/>
    <property type="match status" value="1"/>
</dbReference>
<evidence type="ECO:0000259" key="16">
    <source>
        <dbReference type="Pfam" id="PF02225"/>
    </source>
</evidence>
<dbReference type="PANTHER" id="PTHR43806">
    <property type="entry name" value="PEPTIDASE S8"/>
    <property type="match status" value="1"/>
</dbReference>
<dbReference type="InterPro" id="IPR023827">
    <property type="entry name" value="Peptidase_S8_Asp-AS"/>
</dbReference>
<evidence type="ECO:0000259" key="15">
    <source>
        <dbReference type="Pfam" id="PF00082"/>
    </source>
</evidence>
<feature type="repeat" description="Cell wall-binding" evidence="10">
    <location>
        <begin position="1234"/>
        <end position="1253"/>
    </location>
</feature>
<dbReference type="Pfam" id="PF06280">
    <property type="entry name" value="fn3_5"/>
    <property type="match status" value="1"/>
</dbReference>
<gene>
    <name evidence="18" type="ORF">HXK09_02715</name>
</gene>
<dbReference type="InterPro" id="IPR050131">
    <property type="entry name" value="Peptidase_S8_subtilisin-like"/>
</dbReference>
<dbReference type="InterPro" id="IPR003137">
    <property type="entry name" value="PA_domain"/>
</dbReference>
<feature type="active site" description="Charge relay system" evidence="9 11">
    <location>
        <position position="596"/>
    </location>
</feature>
<keyword evidence="4 11" id="KW-0645">Protease</keyword>
<dbReference type="GO" id="GO:0006508">
    <property type="term" value="P:proteolysis"/>
    <property type="evidence" value="ECO:0007669"/>
    <property type="project" value="UniProtKB-KW"/>
</dbReference>
<feature type="active site" description="Charge relay system" evidence="9 11">
    <location>
        <position position="269"/>
    </location>
</feature>
<keyword evidence="8 11" id="KW-0720">Serine protease</keyword>
<dbReference type="InterPro" id="IPR023828">
    <property type="entry name" value="Peptidase_S8_Ser-AS"/>
</dbReference>
<keyword evidence="5 14" id="KW-0732">Signal</keyword>
<dbReference type="Pfam" id="PF01473">
    <property type="entry name" value="Choline_bind_1"/>
    <property type="match status" value="1"/>
</dbReference>
<dbReference type="PROSITE" id="PS51170">
    <property type="entry name" value="CW"/>
    <property type="match status" value="3"/>
</dbReference>
<feature type="repeat" description="Cell wall-binding" evidence="10">
    <location>
        <begin position="1194"/>
        <end position="1213"/>
    </location>
</feature>
<evidence type="ECO:0000256" key="8">
    <source>
        <dbReference type="ARBA" id="ARBA00022825"/>
    </source>
</evidence>
<dbReference type="Pfam" id="PF00082">
    <property type="entry name" value="Peptidase_S8"/>
    <property type="match status" value="1"/>
</dbReference>
<dbReference type="PROSITE" id="PS00136">
    <property type="entry name" value="SUBTILASE_ASP"/>
    <property type="match status" value="1"/>
</dbReference>
<feature type="signal peptide" evidence="14">
    <location>
        <begin position="1"/>
        <end position="27"/>
    </location>
</feature>
<feature type="active site" description="Charge relay system" evidence="9 11">
    <location>
        <position position="201"/>
    </location>
</feature>
<evidence type="ECO:0000256" key="5">
    <source>
        <dbReference type="ARBA" id="ARBA00022729"/>
    </source>
</evidence>
<dbReference type="SUPFAM" id="SSF52743">
    <property type="entry name" value="Subtilisin-like"/>
    <property type="match status" value="1"/>
</dbReference>
<accession>A0A929WVQ8</accession>
<feature type="region of interest" description="Disordered" evidence="13">
    <location>
        <begin position="28"/>
        <end position="67"/>
    </location>
</feature>
<reference evidence="18" key="1">
    <citation type="submission" date="2020-04" db="EMBL/GenBank/DDBJ databases">
        <title>Deep metagenomics examines the oral microbiome during advanced dental caries in children, revealing novel taxa and co-occurrences with host molecules.</title>
        <authorList>
            <person name="Baker J.L."/>
            <person name="Morton J.T."/>
            <person name="Dinis M."/>
            <person name="Alvarez R."/>
            <person name="Tran N.C."/>
            <person name="Knight R."/>
            <person name="Edlund A."/>
        </authorList>
    </citation>
    <scope>NUCLEOTIDE SEQUENCE</scope>
    <source>
        <strain evidence="18">JCVI_30_bin.13</strain>
    </source>
</reference>
<evidence type="ECO:0000313" key="19">
    <source>
        <dbReference type="Proteomes" id="UP000759246"/>
    </source>
</evidence>
<dbReference type="Gene3D" id="3.40.50.200">
    <property type="entry name" value="Peptidase S8/S53 domain"/>
    <property type="match status" value="1"/>
</dbReference>
<feature type="domain" description="Peptidase S8/S53" evidence="15">
    <location>
        <begin position="192"/>
        <end position="660"/>
    </location>
</feature>
<evidence type="ECO:0000256" key="7">
    <source>
        <dbReference type="ARBA" id="ARBA00022801"/>
    </source>
</evidence>
<dbReference type="SUPFAM" id="SSF69360">
    <property type="entry name" value="Cell wall binding repeat"/>
    <property type="match status" value="1"/>
</dbReference>
<dbReference type="InterPro" id="IPR015500">
    <property type="entry name" value="Peptidase_S8_subtilisin-rel"/>
</dbReference>
<evidence type="ECO:0000256" key="10">
    <source>
        <dbReference type="PROSITE-ProRule" id="PRU00591"/>
    </source>
</evidence>
<dbReference type="Proteomes" id="UP000759246">
    <property type="component" value="Unassembled WGS sequence"/>
</dbReference>
<comment type="caution">
    <text evidence="18">The sequence shown here is derived from an EMBL/GenBank/DDBJ whole genome shotgun (WGS) entry which is preliminary data.</text>
</comment>
<evidence type="ECO:0000256" key="6">
    <source>
        <dbReference type="ARBA" id="ARBA00022737"/>
    </source>
</evidence>
<dbReference type="PROSITE" id="PS00137">
    <property type="entry name" value="SUBTILASE_HIS"/>
    <property type="match status" value="1"/>
</dbReference>
<comment type="similarity">
    <text evidence="1 11 12">Belongs to the peptidase S8 family.</text>
</comment>
<sequence length="1275" mass="133328">MTLKKPTALLALVGACALAVTGPATLAAPPTPAQPDQGTSASSLPVGDLDTALTSKNGETATPDADVTVSGQDPARLVGIIVQLQDGADRASALASINEAVAGTLPGATASVEREYSKALDGFALKAPAGALDAIRRANGVQAAFLEREGHVNDAAAVDAEGGTQAARTEGQDPANLSAQLMMRTDQVTQKGEGTVIAVIDTGVDMTHQAFSPALSGTPGLSEDDVEALAPQLGMGKTGIYYNEKFPFAYDYADDDADAAPREGGSGFHGTHVAGIAAGNADKIVGTAPDAQIIVGKVTRSEDDALLDSSLLAALDDMVVLRPDVVNLSLGWTAGMDNEADSVYDTVYKKLQEEGITVNAAAGNAFSAGYGNNSGKGLPYASDPDTSVMDEPATYPSVVAVGSVENALIRNAFTAAGMDIGYQRSRGMNGEKVAYFSDLPAGTYEYVDAGFASVEDVAALKEKFPNGLSGKIALVSRGKMTYQKKVENLYDLHPAGVLVYNNVSVGSLIIMNLTTQDVPAAFISQADGQAMLAAADHHLTIAEGQVLPQSTTYEASEFSSWGVSPDLHLKPEIAAPGGNVFSAIPNGAYEQTSGTSMATPQMAGISAIVLQRVQSDPLFASMSARQQVDVVQNLIMGTATPVVDPAQDSGAYYSPRKQGAGLVNALAATTSSVYPTVVGAPEPSRPKADLGDGTTGWHFDVTLHNLSGVEATYELSSQALSEIVDGGFFTGSATDWRGKGVTVTYSGAAAGSGEGASVTVPASGEVTVGVDIAPGSEFASYVADNAPNGTFLDGFVRFASKTDGEPDLAVPYLGFYGDWGKAPIFDALASQGGAHTFASGIVNGVTGDSLGYNPLIKVGERTGDPKADRYVISRSEASGAPTVLEPRTGTLRSVHTLNTVYADAAGKPVASYVTHQAWKSGVNPGTGKMTWVEDGHDSTSLDARAEAFKDLPDGEYTLRLSAHNDGPSQREQSISYDFRLDTTAPVISNLAYEGEGDGMVVSFDVADASPLAGVDLHDPADGLWFYRHVFTEDEGVKGADGTYSYHVEIPMSVIEQAWSDQGGTGDVIANPYVLAWDYGLNHSEAVSVDLPTGNPGVSLPCTDPAGGHWAKDAVGWWYVCANGTDYLTGGWFTINGRDYQFGPSGYMMTGFLKRASGEWVYADSEGALVGGWVRDGAYGGPYWYYMDPATKVMATGWLFDRGSWYYLGASGDMHTGWVKVDGLWYYLNSSGVMRTGWLQLGGLWYYLSPSGAMVTGTQVIDGRTYSFDTSGVLRP</sequence>
<dbReference type="Gene3D" id="2.60.40.1710">
    <property type="entry name" value="Subtilisin-like superfamily"/>
    <property type="match status" value="1"/>
</dbReference>
<evidence type="ECO:0000256" key="2">
    <source>
        <dbReference type="ARBA" id="ARBA00022512"/>
    </source>
</evidence>
<dbReference type="SUPFAM" id="SSF52025">
    <property type="entry name" value="PA domain"/>
    <property type="match status" value="1"/>
</dbReference>
<evidence type="ECO:0000259" key="17">
    <source>
        <dbReference type="Pfam" id="PF06280"/>
    </source>
</evidence>
<keyword evidence="6" id="KW-0677">Repeat</keyword>
<feature type="domain" description="C5a peptidase/Subtilisin-like protease SBT2-like Fn3-like" evidence="17">
    <location>
        <begin position="697"/>
        <end position="813"/>
    </location>
</feature>
<organism evidence="18 19">
    <name type="scientific">Actinomyces bouchesdurhonensis</name>
    <dbReference type="NCBI Taxonomy" id="1852361"/>
    <lineage>
        <taxon>Bacteria</taxon>
        <taxon>Bacillati</taxon>
        <taxon>Actinomycetota</taxon>
        <taxon>Actinomycetes</taxon>
        <taxon>Actinomycetales</taxon>
        <taxon>Actinomycetaceae</taxon>
        <taxon>Actinomyces</taxon>
    </lineage>
</organism>
<feature type="repeat" description="Cell wall-binding" evidence="10">
    <location>
        <begin position="1214"/>
        <end position="1233"/>
    </location>
</feature>
<dbReference type="Pfam" id="PF02225">
    <property type="entry name" value="PA"/>
    <property type="match status" value="1"/>
</dbReference>
<protein>
    <submittedName>
        <fullName evidence="18">S8 family serine peptidase</fullName>
    </submittedName>
</protein>
<dbReference type="PROSITE" id="PS51257">
    <property type="entry name" value="PROKAR_LIPOPROTEIN"/>
    <property type="match status" value="1"/>
</dbReference>
<evidence type="ECO:0000256" key="13">
    <source>
        <dbReference type="SAM" id="MobiDB-lite"/>
    </source>
</evidence>
<dbReference type="InterPro" id="IPR000209">
    <property type="entry name" value="Peptidase_S8/S53_dom"/>
</dbReference>
<dbReference type="GO" id="GO:0004252">
    <property type="term" value="F:serine-type endopeptidase activity"/>
    <property type="evidence" value="ECO:0007669"/>
    <property type="project" value="UniProtKB-UniRule"/>
</dbReference>
<evidence type="ECO:0000313" key="18">
    <source>
        <dbReference type="EMBL" id="MBF0966073.1"/>
    </source>
</evidence>
<dbReference type="Gene3D" id="2.10.270.10">
    <property type="entry name" value="Cholin Binding"/>
    <property type="match status" value="2"/>
</dbReference>
<keyword evidence="7 11" id="KW-0378">Hydrolase</keyword>
<dbReference type="InterPro" id="IPR046450">
    <property type="entry name" value="PA_dom_sf"/>
</dbReference>
<dbReference type="InterPro" id="IPR018337">
    <property type="entry name" value="Cell_wall/Cho-bd_repeat"/>
</dbReference>
<dbReference type="AlphaFoldDB" id="A0A929WVQ8"/>
<dbReference type="Pfam" id="PF19127">
    <property type="entry name" value="Choline_bind_3"/>
    <property type="match status" value="1"/>
</dbReference>
<evidence type="ECO:0000256" key="14">
    <source>
        <dbReference type="SAM" id="SignalP"/>
    </source>
</evidence>
<keyword evidence="2" id="KW-0134">Cell wall</keyword>
<dbReference type="GO" id="GO:0016020">
    <property type="term" value="C:membrane"/>
    <property type="evidence" value="ECO:0007669"/>
    <property type="project" value="InterPro"/>
</dbReference>
<dbReference type="EMBL" id="JABZGF010000043">
    <property type="protein sequence ID" value="MBF0966073.1"/>
    <property type="molecule type" value="Genomic_DNA"/>
</dbReference>
<evidence type="ECO:0000256" key="4">
    <source>
        <dbReference type="ARBA" id="ARBA00022670"/>
    </source>
</evidence>
<dbReference type="InterPro" id="IPR036852">
    <property type="entry name" value="Peptidase_S8/S53_dom_sf"/>
</dbReference>
<dbReference type="InterPro" id="IPR010435">
    <property type="entry name" value="C5a/SBT2-like_Fn3"/>
</dbReference>
<dbReference type="InterPro" id="IPR022398">
    <property type="entry name" value="Peptidase_S8_His-AS"/>
</dbReference>
<dbReference type="PANTHER" id="PTHR43806:SF11">
    <property type="entry name" value="CEREVISIN-RELATED"/>
    <property type="match status" value="1"/>
</dbReference>
<evidence type="ECO:0000256" key="3">
    <source>
        <dbReference type="ARBA" id="ARBA00022525"/>
    </source>
</evidence>
<dbReference type="PRINTS" id="PR00723">
    <property type="entry name" value="SUBTILISIN"/>
</dbReference>
<name>A0A929WVQ8_9ACTO</name>
<dbReference type="Gene3D" id="3.50.30.30">
    <property type="match status" value="1"/>
</dbReference>
<evidence type="ECO:0000256" key="9">
    <source>
        <dbReference type="PIRSR" id="PIRSR615500-1"/>
    </source>
</evidence>
<feature type="compositionally biased region" description="Low complexity" evidence="13">
    <location>
        <begin position="28"/>
        <end position="39"/>
    </location>
</feature>
<feature type="chain" id="PRO_5037381347" evidence="14">
    <location>
        <begin position="28"/>
        <end position="1275"/>
    </location>
</feature>
<keyword evidence="3" id="KW-0964">Secreted</keyword>